<reference evidence="11" key="1">
    <citation type="submission" date="2010-05" db="EMBL/GenBank/DDBJ databases">
        <title>The draft genome of Desulfonatronospira thiodismutans ASO3-1.</title>
        <authorList>
            <consortium name="US DOE Joint Genome Institute (JGI-PGF)"/>
            <person name="Lucas S."/>
            <person name="Copeland A."/>
            <person name="Lapidus A."/>
            <person name="Cheng J.-F."/>
            <person name="Bruce D."/>
            <person name="Goodwin L."/>
            <person name="Pitluck S."/>
            <person name="Chertkov O."/>
            <person name="Brettin T."/>
            <person name="Detter J.C."/>
            <person name="Han C."/>
            <person name="Land M.L."/>
            <person name="Hauser L."/>
            <person name="Kyrpides N."/>
            <person name="Mikhailova N."/>
            <person name="Muyzer G."/>
            <person name="Woyke T."/>
        </authorList>
    </citation>
    <scope>NUCLEOTIDE SEQUENCE [LARGE SCALE GENOMIC DNA]</scope>
    <source>
        <strain evidence="11">ASO3-1</strain>
    </source>
</reference>
<evidence type="ECO:0000256" key="2">
    <source>
        <dbReference type="ARBA" id="ARBA00012438"/>
    </source>
</evidence>
<evidence type="ECO:0000259" key="7">
    <source>
        <dbReference type="PROSITE" id="PS50109"/>
    </source>
</evidence>
<dbReference type="InterPro" id="IPR003594">
    <property type="entry name" value="HATPase_dom"/>
</dbReference>
<dbReference type="SUPFAM" id="SSF52172">
    <property type="entry name" value="CheY-like"/>
    <property type="match status" value="2"/>
</dbReference>
<dbReference type="Gene3D" id="1.10.287.130">
    <property type="match status" value="1"/>
</dbReference>
<dbReference type="CDD" id="cd16922">
    <property type="entry name" value="HATPase_EvgS-ArcB-TorS-like"/>
    <property type="match status" value="1"/>
</dbReference>
<evidence type="ECO:0000313" key="12">
    <source>
        <dbReference type="Proteomes" id="UP000005496"/>
    </source>
</evidence>
<dbReference type="SMART" id="SM00388">
    <property type="entry name" value="HisKA"/>
    <property type="match status" value="1"/>
</dbReference>
<name>D6SMC3_9BACT</name>
<dbReference type="SMART" id="SM00086">
    <property type="entry name" value="PAC"/>
    <property type="match status" value="2"/>
</dbReference>
<comment type="caution">
    <text evidence="11">The sequence shown here is derived from an EMBL/GenBank/DDBJ whole genome shotgun (WGS) entry which is preliminary data.</text>
</comment>
<keyword evidence="3 5" id="KW-0597">Phosphoprotein</keyword>
<dbReference type="Pfam" id="PF00512">
    <property type="entry name" value="HisKA"/>
    <property type="match status" value="1"/>
</dbReference>
<organism evidence="11 12">
    <name type="scientific">Desulfonatronospira thiodismutans ASO3-1</name>
    <dbReference type="NCBI Taxonomy" id="555779"/>
    <lineage>
        <taxon>Bacteria</taxon>
        <taxon>Pseudomonadati</taxon>
        <taxon>Thermodesulfobacteriota</taxon>
        <taxon>Desulfovibrionia</taxon>
        <taxon>Desulfovibrionales</taxon>
        <taxon>Desulfonatronovibrionaceae</taxon>
        <taxon>Desulfonatronospira</taxon>
    </lineage>
</organism>
<feature type="modified residue" description="4-aspartylphosphate" evidence="5">
    <location>
        <position position="783"/>
    </location>
</feature>
<dbReference type="Gene3D" id="3.40.50.2300">
    <property type="match status" value="1"/>
</dbReference>
<gene>
    <name evidence="11" type="ORF">Dthio_PD3270</name>
</gene>
<dbReference type="eggNOG" id="COG4936">
    <property type="taxonomic scope" value="Bacteria"/>
</dbReference>
<dbReference type="Pfam" id="PF10114">
    <property type="entry name" value="PocR"/>
    <property type="match status" value="1"/>
</dbReference>
<feature type="compositionally biased region" description="Basic and acidic residues" evidence="6">
    <location>
        <begin position="837"/>
        <end position="867"/>
    </location>
</feature>
<feature type="domain" description="Histidine kinase" evidence="7">
    <location>
        <begin position="491"/>
        <end position="712"/>
    </location>
</feature>
<dbReference type="GO" id="GO:0000155">
    <property type="term" value="F:phosphorelay sensor kinase activity"/>
    <property type="evidence" value="ECO:0007669"/>
    <property type="project" value="InterPro"/>
</dbReference>
<dbReference type="CDD" id="cd00082">
    <property type="entry name" value="HisKA"/>
    <property type="match status" value="1"/>
</dbReference>
<keyword evidence="4" id="KW-0902">Two-component regulatory system</keyword>
<feature type="domain" description="Response regulatory" evidence="8">
    <location>
        <begin position="734"/>
        <end position="939"/>
    </location>
</feature>
<dbReference type="InterPro" id="IPR018771">
    <property type="entry name" value="PocR_dom"/>
</dbReference>
<accession>D6SMC3</accession>
<evidence type="ECO:0000256" key="3">
    <source>
        <dbReference type="ARBA" id="ARBA00022553"/>
    </source>
</evidence>
<dbReference type="Gene3D" id="3.30.450.20">
    <property type="entry name" value="PAS domain"/>
    <property type="match status" value="2"/>
</dbReference>
<keyword evidence="11" id="KW-0808">Transferase</keyword>
<dbReference type="SMART" id="SM00387">
    <property type="entry name" value="HATPase_c"/>
    <property type="match status" value="1"/>
</dbReference>
<feature type="domain" description="PAC" evidence="10">
    <location>
        <begin position="219"/>
        <end position="271"/>
    </location>
</feature>
<dbReference type="RefSeq" id="WP_008868963.1">
    <property type="nucleotide sequence ID" value="NZ_ACJN02000001.1"/>
</dbReference>
<dbReference type="OrthoDB" id="5523766at2"/>
<dbReference type="PANTHER" id="PTHR45339:SF1">
    <property type="entry name" value="HYBRID SIGNAL TRANSDUCTION HISTIDINE KINASE J"/>
    <property type="match status" value="1"/>
</dbReference>
<evidence type="ECO:0000313" key="11">
    <source>
        <dbReference type="EMBL" id="EFI35834.1"/>
    </source>
</evidence>
<dbReference type="PRINTS" id="PR00344">
    <property type="entry name" value="BCTRLSENSOR"/>
</dbReference>
<dbReference type="EMBL" id="ACJN02000001">
    <property type="protein sequence ID" value="EFI35834.1"/>
    <property type="molecule type" value="Genomic_DNA"/>
</dbReference>
<dbReference type="InterPro" id="IPR000700">
    <property type="entry name" value="PAS-assoc_C"/>
</dbReference>
<proteinExistence type="predicted"/>
<dbReference type="CDD" id="cd00130">
    <property type="entry name" value="PAS"/>
    <property type="match status" value="2"/>
</dbReference>
<dbReference type="FunFam" id="3.30.565.10:FF:000010">
    <property type="entry name" value="Sensor histidine kinase RcsC"/>
    <property type="match status" value="1"/>
</dbReference>
<dbReference type="Pfam" id="PF02518">
    <property type="entry name" value="HATPase_c"/>
    <property type="match status" value="1"/>
</dbReference>
<dbReference type="PROSITE" id="PS50113">
    <property type="entry name" value="PAC"/>
    <property type="match status" value="2"/>
</dbReference>
<evidence type="ECO:0000256" key="6">
    <source>
        <dbReference type="SAM" id="MobiDB-lite"/>
    </source>
</evidence>
<keyword evidence="11" id="KW-0418">Kinase</keyword>
<dbReference type="InterPro" id="IPR036097">
    <property type="entry name" value="HisK_dim/P_sf"/>
</dbReference>
<dbReference type="Proteomes" id="UP000005496">
    <property type="component" value="Unassembled WGS sequence"/>
</dbReference>
<dbReference type="PROSITE" id="PS50112">
    <property type="entry name" value="PAS"/>
    <property type="match status" value="1"/>
</dbReference>
<dbReference type="InterPro" id="IPR013655">
    <property type="entry name" value="PAS_fold_3"/>
</dbReference>
<dbReference type="InterPro" id="IPR001610">
    <property type="entry name" value="PAC"/>
</dbReference>
<evidence type="ECO:0000256" key="1">
    <source>
        <dbReference type="ARBA" id="ARBA00000085"/>
    </source>
</evidence>
<dbReference type="SUPFAM" id="SSF55874">
    <property type="entry name" value="ATPase domain of HSP90 chaperone/DNA topoisomerase II/histidine kinase"/>
    <property type="match status" value="1"/>
</dbReference>
<keyword evidence="12" id="KW-1185">Reference proteome</keyword>
<dbReference type="AlphaFoldDB" id="D6SMC3"/>
<dbReference type="SMART" id="SM00448">
    <property type="entry name" value="REC"/>
    <property type="match status" value="1"/>
</dbReference>
<feature type="domain" description="PAS" evidence="9">
    <location>
        <begin position="179"/>
        <end position="215"/>
    </location>
</feature>
<protein>
    <recommendedName>
        <fullName evidence="2">histidine kinase</fullName>
        <ecNumber evidence="2">2.7.13.3</ecNumber>
    </recommendedName>
</protein>
<dbReference type="PANTHER" id="PTHR45339">
    <property type="entry name" value="HYBRID SIGNAL TRANSDUCTION HISTIDINE KINASE J"/>
    <property type="match status" value="1"/>
</dbReference>
<sequence length="940" mass="106345">MPDSNDLLQGSGFLVQDDLQDCLEILRDAPVGIFTSTPGGRFLSVNPAMARMLGYDSSHDLIDSITDISAQVYIDPLDRMEFIRLLEEQVEVFNHECRIRRRDGTVLWVAQNARLVRNDKGKITHIQGFITDVSAKKQAEAELREKTERLNSIAENMLDMVSITDLEGRFKYVGPSHAVLGYDLDYLPGRNVMEFVHPDDYKEVETSFGEFLACREDGRSVEYRYRRADGEYVWLETFGKFILDQDGAAREILFSTRDVTERRQAEQALRESETRVRTKLEAILEPYEDLGGLELGDILDTRTVQDFMDDFYYLTNIGGAIVDLKGRLLASTGWQEICVNFHRAHPDALANCRESDLMLSSGLTPGQFKLYKCKNNMWDMATPIVVGGHHLGNLYIGQFVFDDEELDIETFRDQAGKYGFDQEAYIRALHKVRRLDRDTVNRAMQFYSRFAMLISSLSWSNLELARSVHEQKVATQQADVANKAKSEFLANMSHEIRTPINGIMGILQLLQSTELSPEQQEYTNMGIVSASRLTRLLSDILDLSRIEAGQMEIRKEQVDLKKLCDSVDELFMVTSREKDISLEFTQDPCLPQVLLGDEARLQQIVFNLVGNALKFTQEGRISVNWHLQQRRGRDARVLLTVSDTGIGMTDDTLDELFKPFAQAENAFTRRYQGAGLGLSIVKRLVELMHGTLAVDSTPGQGSTFFVSLPLGMPEEPASRTRQSVESLQHGQKLKILLAEDDPSNQFPMKLLLEKSGHQVSLAENGEQVLTMLADQEFDCILMDIHMPVMDGVEATRRIRSMEHGARGMEHGAGGPSETLVYDREPFGLFHGAGMEQRAGDRNQKSEIKNQRSEDRGQETEDGDRTSEMGERIPEFLNSSIPQSPNLEVPESKTSRIPIIALTAYAMDGDRERFLHAGMDDYLAKPVQKEDLERVLNKHCT</sequence>
<feature type="region of interest" description="Disordered" evidence="6">
    <location>
        <begin position="834"/>
        <end position="867"/>
    </location>
</feature>
<dbReference type="InterPro" id="IPR004358">
    <property type="entry name" value="Sig_transdc_His_kin-like_C"/>
</dbReference>
<feature type="domain" description="PAC" evidence="10">
    <location>
        <begin position="93"/>
        <end position="145"/>
    </location>
</feature>
<dbReference type="CDD" id="cd17546">
    <property type="entry name" value="REC_hyHK_CKI1_RcsC-like"/>
    <property type="match status" value="1"/>
</dbReference>
<evidence type="ECO:0000259" key="10">
    <source>
        <dbReference type="PROSITE" id="PS50113"/>
    </source>
</evidence>
<dbReference type="Gene3D" id="3.30.565.10">
    <property type="entry name" value="Histidine kinase-like ATPase, C-terminal domain"/>
    <property type="match status" value="1"/>
</dbReference>
<dbReference type="PROSITE" id="PS50109">
    <property type="entry name" value="HIS_KIN"/>
    <property type="match status" value="1"/>
</dbReference>
<dbReference type="InterPro" id="IPR001789">
    <property type="entry name" value="Sig_transdc_resp-reg_receiver"/>
</dbReference>
<dbReference type="Pfam" id="PF13426">
    <property type="entry name" value="PAS_9"/>
    <property type="match status" value="1"/>
</dbReference>
<evidence type="ECO:0000256" key="4">
    <source>
        <dbReference type="ARBA" id="ARBA00023012"/>
    </source>
</evidence>
<evidence type="ECO:0000259" key="9">
    <source>
        <dbReference type="PROSITE" id="PS50112"/>
    </source>
</evidence>
<dbReference type="EC" id="2.7.13.3" evidence="2"/>
<dbReference type="NCBIfam" id="TIGR00229">
    <property type="entry name" value="sensory_box"/>
    <property type="match status" value="2"/>
</dbReference>
<dbReference type="SUPFAM" id="SSF47384">
    <property type="entry name" value="Homodimeric domain of signal transducing histidine kinase"/>
    <property type="match status" value="1"/>
</dbReference>
<dbReference type="Pfam" id="PF00072">
    <property type="entry name" value="Response_reg"/>
    <property type="match status" value="1"/>
</dbReference>
<dbReference type="eggNOG" id="COG2205">
    <property type="taxonomic scope" value="Bacteria"/>
</dbReference>
<dbReference type="InterPro" id="IPR000014">
    <property type="entry name" value="PAS"/>
</dbReference>
<dbReference type="InterPro" id="IPR036890">
    <property type="entry name" value="HATPase_C_sf"/>
</dbReference>
<dbReference type="InterPro" id="IPR011006">
    <property type="entry name" value="CheY-like_superfamily"/>
</dbReference>
<evidence type="ECO:0000259" key="8">
    <source>
        <dbReference type="PROSITE" id="PS50110"/>
    </source>
</evidence>
<dbReference type="InterPro" id="IPR005467">
    <property type="entry name" value="His_kinase_dom"/>
</dbReference>
<dbReference type="SUPFAM" id="SSF55785">
    <property type="entry name" value="PYP-like sensor domain (PAS domain)"/>
    <property type="match status" value="2"/>
</dbReference>
<dbReference type="PROSITE" id="PS50110">
    <property type="entry name" value="RESPONSE_REGULATORY"/>
    <property type="match status" value="1"/>
</dbReference>
<evidence type="ECO:0000256" key="5">
    <source>
        <dbReference type="PROSITE-ProRule" id="PRU00169"/>
    </source>
</evidence>
<dbReference type="InterPro" id="IPR035965">
    <property type="entry name" value="PAS-like_dom_sf"/>
</dbReference>
<dbReference type="Pfam" id="PF08447">
    <property type="entry name" value="PAS_3"/>
    <property type="match status" value="1"/>
</dbReference>
<dbReference type="InterPro" id="IPR003661">
    <property type="entry name" value="HisK_dim/P_dom"/>
</dbReference>
<dbReference type="SMART" id="SM00091">
    <property type="entry name" value="PAS"/>
    <property type="match status" value="2"/>
</dbReference>
<comment type="catalytic activity">
    <reaction evidence="1">
        <text>ATP + protein L-histidine = ADP + protein N-phospho-L-histidine.</text>
        <dbReference type="EC" id="2.7.13.3"/>
    </reaction>
</comment>